<feature type="compositionally biased region" description="Acidic residues" evidence="1">
    <location>
        <begin position="850"/>
        <end position="866"/>
    </location>
</feature>
<proteinExistence type="predicted"/>
<organism evidence="2 3">
    <name type="scientific">Vanrija albida</name>
    <dbReference type="NCBI Taxonomy" id="181172"/>
    <lineage>
        <taxon>Eukaryota</taxon>
        <taxon>Fungi</taxon>
        <taxon>Dikarya</taxon>
        <taxon>Basidiomycota</taxon>
        <taxon>Agaricomycotina</taxon>
        <taxon>Tremellomycetes</taxon>
        <taxon>Trichosporonales</taxon>
        <taxon>Trichosporonaceae</taxon>
        <taxon>Vanrija</taxon>
    </lineage>
</organism>
<feature type="compositionally biased region" description="Low complexity" evidence="1">
    <location>
        <begin position="528"/>
        <end position="539"/>
    </location>
</feature>
<dbReference type="Proteomes" id="UP001565368">
    <property type="component" value="Unassembled WGS sequence"/>
</dbReference>
<dbReference type="PANTHER" id="PTHR28079:SF1">
    <property type="entry name" value="RNA POLYMERASE I-SPECIFIC TRANSCRIPTION INITIATION FACTOR RRN5"/>
    <property type="match status" value="1"/>
</dbReference>
<feature type="region of interest" description="Disordered" evidence="1">
    <location>
        <begin position="439"/>
        <end position="554"/>
    </location>
</feature>
<gene>
    <name evidence="2" type="ORF">Q8F55_001885</name>
</gene>
<dbReference type="InterPro" id="IPR039601">
    <property type="entry name" value="Rrn5"/>
</dbReference>
<keyword evidence="3" id="KW-1185">Reference proteome</keyword>
<reference evidence="2 3" key="1">
    <citation type="submission" date="2023-08" db="EMBL/GenBank/DDBJ databases">
        <title>Annotated Genome Sequence of Vanrija albida AlHP1.</title>
        <authorList>
            <person name="Herzog R."/>
        </authorList>
    </citation>
    <scope>NUCLEOTIDE SEQUENCE [LARGE SCALE GENOMIC DNA]</scope>
    <source>
        <strain evidence="2 3">AlHP1</strain>
    </source>
</reference>
<dbReference type="GeneID" id="95982928"/>
<dbReference type="Gene3D" id="1.10.10.60">
    <property type="entry name" value="Homeodomain-like"/>
    <property type="match status" value="1"/>
</dbReference>
<comment type="caution">
    <text evidence="2">The sequence shown here is derived from an EMBL/GenBank/DDBJ whole genome shotgun (WGS) entry which is preliminary data.</text>
</comment>
<feature type="compositionally biased region" description="Acidic residues" evidence="1">
    <location>
        <begin position="542"/>
        <end position="554"/>
    </location>
</feature>
<feature type="region of interest" description="Disordered" evidence="1">
    <location>
        <begin position="581"/>
        <end position="628"/>
    </location>
</feature>
<sequence>MSTTAGTPVAKYNAEAGPSRPRRSRQRSEQEPHGFDWYYADISAHISSLRTDATGQHGKLGVSIYPPGLTTWTRREKGAFFASLARHSRLRPDLIAEEVRKTQAEVQIYLDCLAYAVRTRRRRRGTNDDAREWRDRVFASGALEVDSEWAALEDELGEAVEQAVLRATAPAVPRSDLAMWGEEIGPGKLYDIDRALNDAELALLREARENESEQHEPDPIEQDNIEIEQLQAIPKRDRNAVEKKRLRNLVARRSGRQAYRRKRLLEQGWTAEKIEQAGGPDEAFVLTTDKEKALKNVLSKRGVWEAKKEVEAADVVDDDLARIKQLGVHTHMSTQGWDIFDCSRIAELMELVRERTAASTDTVSFELIAQLYAELLVYLKPLVYETILLAEQQALLTGSEEIEVEHVHEARALRGERRPYAVLSDIVSGWVAAGDAAQANGVDDDSASVPGSPAPRDAVDEAPSEAPGSPAPSGASRSGSRASTPASPSRPPSRAATPATPSARSDPASPRERHDDLPPWSSFWGLEPQAADDAPDAGPESSETDVEDEEMDAALDEADTELDKILMAELWAAVEKNDPDTVIDTTPWLEDVPDDDHNGDEAGVNGMKTTVPRKRRRSETDTEGLGDLLTAQEAYRSLAIDAETARRKRRFQRIMAENMARKRKQKEARGYKSSALVRDGDDSDEILLHTSSDEEGDVDFEQLDPSDSDREGDVAPLADEWDYYGGEGDGQDDNASDGAGAQGYAPTPREVKHAPTPREEKYASDGSDSDDESRDSYAHAAPTPREVKPALTPREENSSESDSGERTPPPAETQPESVHSPGDHDMESIHGSVSDPESIEEPGTFADDMGGVDDDDEVESTNDMSD</sequence>
<dbReference type="EMBL" id="JBBXJM010000002">
    <property type="protein sequence ID" value="KAL1410942.1"/>
    <property type="molecule type" value="Genomic_DNA"/>
</dbReference>
<accession>A0ABR3Q8W1</accession>
<feature type="compositionally biased region" description="Basic and acidic residues" evidence="1">
    <location>
        <begin position="785"/>
        <end position="797"/>
    </location>
</feature>
<protein>
    <submittedName>
        <fullName evidence="2">Uncharacterized protein</fullName>
    </submittedName>
</protein>
<feature type="region of interest" description="Disordered" evidence="1">
    <location>
        <begin position="1"/>
        <end position="31"/>
    </location>
</feature>
<feature type="compositionally biased region" description="Low complexity" evidence="1">
    <location>
        <begin position="464"/>
        <end position="508"/>
    </location>
</feature>
<evidence type="ECO:0000313" key="3">
    <source>
        <dbReference type="Proteomes" id="UP001565368"/>
    </source>
</evidence>
<feature type="compositionally biased region" description="Acidic residues" evidence="1">
    <location>
        <begin position="693"/>
        <end position="706"/>
    </location>
</feature>
<feature type="region of interest" description="Disordered" evidence="1">
    <location>
        <begin position="656"/>
        <end position="866"/>
    </location>
</feature>
<feature type="compositionally biased region" description="Basic and acidic residues" evidence="1">
    <location>
        <begin position="749"/>
        <end position="763"/>
    </location>
</feature>
<name>A0ABR3Q8W1_9TREE</name>
<evidence type="ECO:0000313" key="2">
    <source>
        <dbReference type="EMBL" id="KAL1410942.1"/>
    </source>
</evidence>
<evidence type="ECO:0000256" key="1">
    <source>
        <dbReference type="SAM" id="MobiDB-lite"/>
    </source>
</evidence>
<dbReference type="PANTHER" id="PTHR28079">
    <property type="entry name" value="RNA POLYMERASE I-SPECIFIC TRANSCRIPTION INITIATION FACTOR RRN5"/>
    <property type="match status" value="1"/>
</dbReference>
<dbReference type="RefSeq" id="XP_069210886.1">
    <property type="nucleotide sequence ID" value="XM_069350500.1"/>
</dbReference>